<comment type="similarity">
    <text evidence="3 11">Belongs to the peptidase M50B family.</text>
</comment>
<dbReference type="InterPro" id="IPR004387">
    <property type="entry name" value="Pept_M50_Zn"/>
</dbReference>
<evidence type="ECO:0000256" key="11">
    <source>
        <dbReference type="RuleBase" id="RU362031"/>
    </source>
</evidence>
<accession>A0ABS6V6I1</accession>
<keyword evidence="5 11" id="KW-0812">Transmembrane</keyword>
<feature type="transmembrane region" description="Helical" evidence="11">
    <location>
        <begin position="104"/>
        <end position="129"/>
    </location>
</feature>
<dbReference type="InterPro" id="IPR008915">
    <property type="entry name" value="Peptidase_M50"/>
</dbReference>
<evidence type="ECO:0000256" key="9">
    <source>
        <dbReference type="ARBA" id="ARBA00023049"/>
    </source>
</evidence>
<organism evidence="13 14">
    <name type="scientific">Sphingomicrobium clamense</name>
    <dbReference type="NCBI Taxonomy" id="2851013"/>
    <lineage>
        <taxon>Bacteria</taxon>
        <taxon>Pseudomonadati</taxon>
        <taxon>Pseudomonadota</taxon>
        <taxon>Alphaproteobacteria</taxon>
        <taxon>Sphingomonadales</taxon>
        <taxon>Sphingomonadaceae</taxon>
        <taxon>Sphingomicrobium</taxon>
    </lineage>
</organism>
<keyword evidence="11" id="KW-0479">Metal-binding</keyword>
<dbReference type="NCBIfam" id="TIGR00054">
    <property type="entry name" value="RIP metalloprotease RseP"/>
    <property type="match status" value="1"/>
</dbReference>
<dbReference type="EC" id="3.4.24.-" evidence="11"/>
<reference evidence="13 14" key="1">
    <citation type="submission" date="2021-07" db="EMBL/GenBank/DDBJ databases">
        <title>The draft genome sequence of Sphingomicrobium sp. B8.</title>
        <authorList>
            <person name="Mu L."/>
        </authorList>
    </citation>
    <scope>NUCLEOTIDE SEQUENCE [LARGE SCALE GENOMIC DNA]</scope>
    <source>
        <strain evidence="13 14">B8</strain>
    </source>
</reference>
<dbReference type="CDD" id="cd06163">
    <property type="entry name" value="S2P-M50_PDZ_RseP-like"/>
    <property type="match status" value="1"/>
</dbReference>
<evidence type="ECO:0000256" key="7">
    <source>
        <dbReference type="ARBA" id="ARBA00022833"/>
    </source>
</evidence>
<evidence type="ECO:0000256" key="4">
    <source>
        <dbReference type="ARBA" id="ARBA00022670"/>
    </source>
</evidence>
<evidence type="ECO:0000256" key="1">
    <source>
        <dbReference type="ARBA" id="ARBA00001947"/>
    </source>
</evidence>
<feature type="transmembrane region" description="Helical" evidence="11">
    <location>
        <begin position="283"/>
        <end position="305"/>
    </location>
</feature>
<dbReference type="InterPro" id="IPR001478">
    <property type="entry name" value="PDZ"/>
</dbReference>
<keyword evidence="4" id="KW-0645">Protease</keyword>
<dbReference type="InterPro" id="IPR041489">
    <property type="entry name" value="PDZ_6"/>
</dbReference>
<keyword evidence="7 11" id="KW-0862">Zinc</keyword>
<keyword evidence="8 11" id="KW-1133">Transmembrane helix</keyword>
<sequence>MLEQPPIWFILIAFVLALGPLIFFHELGHYSVARMFGIGAETFSIGLGKKIAGWTDKRGTSWQVGWLPLGGYVKLAGDMDPTSRPDPEDGDPTHFQNKPLWQRALVVLAGPIANFILAILIFAAFFMAFGQLNSETVITEVVDDTPAAEMGLQPGDVIVSINDDAIPSFEHLRRYAVIRPGADVTIDYLREGEERTVEGKFAVRMQEDEFGQEARIGFLGVTAEQTVEQLGPIEAIGAGADATWQTITMILEALRQIVVGERSVKELGGPMKIAQVSGQQASLGFYEFVSLLAFLSINLGFINLLPVPMLDGGHLAFYAYEAIRRKPASARVQEWGYRVGLSLIAALIIFTTFNDLSSFGVGERLQRLIG</sequence>
<comment type="cofactor">
    <cofactor evidence="1 11">
        <name>Zn(2+)</name>
        <dbReference type="ChEBI" id="CHEBI:29105"/>
    </cofactor>
</comment>
<comment type="caution">
    <text evidence="13">The sequence shown here is derived from an EMBL/GenBank/DDBJ whole genome shotgun (WGS) entry which is preliminary data.</text>
</comment>
<protein>
    <recommendedName>
        <fullName evidence="11">Zinc metalloprotease</fullName>
        <ecNumber evidence="11">3.4.24.-</ecNumber>
    </recommendedName>
</protein>
<keyword evidence="6 11" id="KW-0378">Hydrolase</keyword>
<evidence type="ECO:0000256" key="6">
    <source>
        <dbReference type="ARBA" id="ARBA00022801"/>
    </source>
</evidence>
<evidence type="ECO:0000313" key="14">
    <source>
        <dbReference type="Proteomes" id="UP000698028"/>
    </source>
</evidence>
<evidence type="ECO:0000256" key="8">
    <source>
        <dbReference type="ARBA" id="ARBA00022989"/>
    </source>
</evidence>
<dbReference type="PANTHER" id="PTHR42837">
    <property type="entry name" value="REGULATOR OF SIGMA-E PROTEASE RSEP"/>
    <property type="match status" value="1"/>
</dbReference>
<evidence type="ECO:0000256" key="3">
    <source>
        <dbReference type="ARBA" id="ARBA00007931"/>
    </source>
</evidence>
<evidence type="ECO:0000259" key="12">
    <source>
        <dbReference type="PROSITE" id="PS50106"/>
    </source>
</evidence>
<dbReference type="PANTHER" id="PTHR42837:SF2">
    <property type="entry name" value="MEMBRANE METALLOPROTEASE ARASP2, CHLOROPLASTIC-RELATED"/>
    <property type="match status" value="1"/>
</dbReference>
<dbReference type="PROSITE" id="PS50106">
    <property type="entry name" value="PDZ"/>
    <property type="match status" value="1"/>
</dbReference>
<dbReference type="RefSeq" id="WP_218633113.1">
    <property type="nucleotide sequence ID" value="NZ_JAHVAH010000001.1"/>
</dbReference>
<feature type="transmembrane region" description="Helical" evidence="11">
    <location>
        <begin position="6"/>
        <end position="24"/>
    </location>
</feature>
<dbReference type="Proteomes" id="UP000698028">
    <property type="component" value="Unassembled WGS sequence"/>
</dbReference>
<evidence type="ECO:0000256" key="10">
    <source>
        <dbReference type="ARBA" id="ARBA00023136"/>
    </source>
</evidence>
<name>A0ABS6V6I1_9SPHN</name>
<dbReference type="Pfam" id="PF02163">
    <property type="entry name" value="Peptidase_M50"/>
    <property type="match status" value="1"/>
</dbReference>
<proteinExistence type="inferred from homology"/>
<feature type="domain" description="PDZ" evidence="12">
    <location>
        <begin position="137"/>
        <end position="179"/>
    </location>
</feature>
<evidence type="ECO:0000256" key="2">
    <source>
        <dbReference type="ARBA" id="ARBA00004141"/>
    </source>
</evidence>
<evidence type="ECO:0000256" key="5">
    <source>
        <dbReference type="ARBA" id="ARBA00022692"/>
    </source>
</evidence>
<evidence type="ECO:0000313" key="13">
    <source>
        <dbReference type="EMBL" id="MBW0145187.1"/>
    </source>
</evidence>
<dbReference type="GO" id="GO:0008237">
    <property type="term" value="F:metallopeptidase activity"/>
    <property type="evidence" value="ECO:0007669"/>
    <property type="project" value="UniProtKB-KW"/>
</dbReference>
<keyword evidence="9 11" id="KW-0482">Metalloprotease</keyword>
<keyword evidence="10 11" id="KW-0472">Membrane</keyword>
<dbReference type="Pfam" id="PF17820">
    <property type="entry name" value="PDZ_6"/>
    <property type="match status" value="1"/>
</dbReference>
<dbReference type="SMART" id="SM00228">
    <property type="entry name" value="PDZ"/>
    <property type="match status" value="1"/>
</dbReference>
<comment type="subcellular location">
    <subcellularLocation>
        <location evidence="2">Membrane</location>
        <topology evidence="2">Multi-pass membrane protein</topology>
    </subcellularLocation>
</comment>
<dbReference type="EMBL" id="JAHVAH010000001">
    <property type="protein sequence ID" value="MBW0145187.1"/>
    <property type="molecule type" value="Genomic_DNA"/>
</dbReference>
<gene>
    <name evidence="13" type="primary">rseP</name>
    <name evidence="13" type="ORF">KTQ36_07750</name>
</gene>
<keyword evidence="14" id="KW-1185">Reference proteome</keyword>
<feature type="transmembrane region" description="Helical" evidence="11">
    <location>
        <begin position="335"/>
        <end position="353"/>
    </location>
</feature>